<keyword evidence="4" id="KW-0378">Hydrolase</keyword>
<gene>
    <name evidence="10" type="ORF">FNB79_04145</name>
</gene>
<feature type="domain" description="Secretion system C-terminal sorting" evidence="9">
    <location>
        <begin position="536"/>
        <end position="596"/>
    </location>
</feature>
<dbReference type="PANTHER" id="PTHR33794:SF1">
    <property type="entry name" value="BACILLOLYSIN"/>
    <property type="match status" value="1"/>
</dbReference>
<evidence type="ECO:0000259" key="9">
    <source>
        <dbReference type="Pfam" id="PF18962"/>
    </source>
</evidence>
<dbReference type="OrthoDB" id="5289240at2"/>
<dbReference type="InterPro" id="IPR026444">
    <property type="entry name" value="Secre_tail"/>
</dbReference>
<dbReference type="GO" id="GO:0006508">
    <property type="term" value="P:proteolysis"/>
    <property type="evidence" value="ECO:0007669"/>
    <property type="project" value="UniProtKB-KW"/>
</dbReference>
<feature type="domain" description="FTP" evidence="8">
    <location>
        <begin position="62"/>
        <end position="95"/>
    </location>
</feature>
<evidence type="ECO:0000256" key="6">
    <source>
        <dbReference type="ARBA" id="ARBA00023049"/>
    </source>
</evidence>
<keyword evidence="11" id="KW-1185">Reference proteome</keyword>
<protein>
    <submittedName>
        <fullName evidence="10">T9SS type A sorting domain-containing protein</fullName>
    </submittedName>
</protein>
<dbReference type="EMBL" id="CP041637">
    <property type="protein sequence ID" value="QDO93199.1"/>
    <property type="molecule type" value="Genomic_DNA"/>
</dbReference>
<keyword evidence="6" id="KW-0482">Metalloprotease</keyword>
<dbReference type="Pfam" id="PF18962">
    <property type="entry name" value="Por_Secre_tail"/>
    <property type="match status" value="1"/>
</dbReference>
<feature type="domain" description="Peptidase M4" evidence="7">
    <location>
        <begin position="240"/>
        <end position="367"/>
    </location>
</feature>
<dbReference type="Pfam" id="PF01447">
    <property type="entry name" value="Peptidase_M4"/>
    <property type="match status" value="1"/>
</dbReference>
<dbReference type="SUPFAM" id="SSF55486">
    <property type="entry name" value="Metalloproteases ('zincins'), catalytic domain"/>
    <property type="match status" value="1"/>
</dbReference>
<reference evidence="10 11" key="1">
    <citation type="submission" date="2019-07" db="EMBL/GenBank/DDBJ databases">
        <title>Genome sequencing for Formosa sp. PS13.</title>
        <authorList>
            <person name="Park S.-J."/>
        </authorList>
    </citation>
    <scope>NUCLEOTIDE SEQUENCE [LARGE SCALE GENOMIC DNA]</scope>
    <source>
        <strain evidence="10 11">PS13</strain>
    </source>
</reference>
<dbReference type="NCBIfam" id="TIGR04183">
    <property type="entry name" value="Por_Secre_tail"/>
    <property type="match status" value="1"/>
</dbReference>
<sequence length="604" mass="68126">MIHRLLTLFFIVFFFNQISYAQNQKELIATSWINSKFASLRTQTTYDLKKNFNQAGASGETFRYGQYINNVPVLNASVAVHVSPNNEVTYNSGNFDTAITTINTTPKITADQAVYLAAKHLGIDGTITQKESKLYIYNNNGITQLVYRVTTNSKTLDGFWETLVNAKTSEIISSTDIAHYYHGHDNGHEDFGARAEESLVEAQGKIFNPDPLSVTGETYGGYFIDNDDTTNQYLDDARIDVKFNITKNVAGVYQLKGDYLEIKEIQNPETGLFEQHSPIFNFTRDEDGFEAVNAYYHIDKNMRYINETLGIELKSMFNDGIIYYDPHAFNGADNSSYGGGVLKFGTGGVDDAEDADVIVHELGHGIHEWLIQSSISQVEGLSEGFGDYWAQSYSRGLDRYNSFKTSSTYNDLFKWDGHNEFWSGRVTDYEAQYPEGLVNKIHTDGQIFASTLMQVWEFLGKETTDKIVLEGLAMTSSETNQAEAIEAIRQAAIDMGLDCSNTEYITTIFNDRGYGLEPYECERLSVDDTDISKIKIYPNPASSVINFKNITDQHDIVIYNMMGQRVLNYTISRSNNTVNVSSLSKGMYVVSFKNYSVNFKFIKQ</sequence>
<dbReference type="InterPro" id="IPR011096">
    <property type="entry name" value="FTP_domain"/>
</dbReference>
<dbReference type="Gene3D" id="3.10.170.10">
    <property type="match status" value="1"/>
</dbReference>
<keyword evidence="5" id="KW-0862">Zinc</keyword>
<name>A0A516GNX7_9FLAO</name>
<evidence type="ECO:0000313" key="10">
    <source>
        <dbReference type="EMBL" id="QDO93199.1"/>
    </source>
</evidence>
<dbReference type="GO" id="GO:0046872">
    <property type="term" value="F:metal ion binding"/>
    <property type="evidence" value="ECO:0007669"/>
    <property type="project" value="UniProtKB-KW"/>
</dbReference>
<evidence type="ECO:0000256" key="1">
    <source>
        <dbReference type="ARBA" id="ARBA00022670"/>
    </source>
</evidence>
<keyword evidence="2" id="KW-0479">Metal-binding</keyword>
<dbReference type="InterPro" id="IPR013856">
    <property type="entry name" value="Peptidase_M4_domain"/>
</dbReference>
<dbReference type="RefSeq" id="WP_143380104.1">
    <property type="nucleotide sequence ID" value="NZ_CP041637.1"/>
</dbReference>
<dbReference type="PANTHER" id="PTHR33794">
    <property type="entry name" value="BACILLOLYSIN"/>
    <property type="match status" value="1"/>
</dbReference>
<proteinExistence type="predicted"/>
<dbReference type="Proteomes" id="UP000319209">
    <property type="component" value="Chromosome"/>
</dbReference>
<keyword evidence="1" id="KW-0645">Protease</keyword>
<dbReference type="KEGG" id="fop:FNB79_04145"/>
<evidence type="ECO:0000256" key="3">
    <source>
        <dbReference type="ARBA" id="ARBA00022729"/>
    </source>
</evidence>
<organism evidence="10 11">
    <name type="scientific">Formosa sediminum</name>
    <dbReference type="NCBI Taxonomy" id="2594004"/>
    <lineage>
        <taxon>Bacteria</taxon>
        <taxon>Pseudomonadati</taxon>
        <taxon>Bacteroidota</taxon>
        <taxon>Flavobacteriia</taxon>
        <taxon>Flavobacteriales</taxon>
        <taxon>Flavobacteriaceae</taxon>
        <taxon>Formosa</taxon>
    </lineage>
</organism>
<evidence type="ECO:0000259" key="8">
    <source>
        <dbReference type="Pfam" id="PF07504"/>
    </source>
</evidence>
<keyword evidence="3" id="KW-0732">Signal</keyword>
<evidence type="ECO:0000313" key="11">
    <source>
        <dbReference type="Proteomes" id="UP000319209"/>
    </source>
</evidence>
<dbReference type="GO" id="GO:0004222">
    <property type="term" value="F:metalloendopeptidase activity"/>
    <property type="evidence" value="ECO:0007669"/>
    <property type="project" value="InterPro"/>
</dbReference>
<dbReference type="AlphaFoldDB" id="A0A516GNX7"/>
<evidence type="ECO:0000256" key="5">
    <source>
        <dbReference type="ARBA" id="ARBA00022833"/>
    </source>
</evidence>
<accession>A0A516GNX7</accession>
<evidence type="ECO:0000256" key="4">
    <source>
        <dbReference type="ARBA" id="ARBA00022801"/>
    </source>
</evidence>
<evidence type="ECO:0000259" key="7">
    <source>
        <dbReference type="Pfam" id="PF01447"/>
    </source>
</evidence>
<dbReference type="Pfam" id="PF07504">
    <property type="entry name" value="FTP"/>
    <property type="match status" value="1"/>
</dbReference>
<evidence type="ECO:0000256" key="2">
    <source>
        <dbReference type="ARBA" id="ARBA00022723"/>
    </source>
</evidence>
<dbReference type="InterPro" id="IPR050728">
    <property type="entry name" value="Zinc_Metalloprotease_M4"/>
</dbReference>